<accession>A0ACB7NUG0</accession>
<evidence type="ECO:0000313" key="1">
    <source>
        <dbReference type="EMBL" id="KAH6613516.1"/>
    </source>
</evidence>
<dbReference type="Proteomes" id="UP000724584">
    <property type="component" value="Unassembled WGS sequence"/>
</dbReference>
<organism evidence="1 2">
    <name type="scientific">Chaetomium tenue</name>
    <dbReference type="NCBI Taxonomy" id="1854479"/>
    <lineage>
        <taxon>Eukaryota</taxon>
        <taxon>Fungi</taxon>
        <taxon>Dikarya</taxon>
        <taxon>Ascomycota</taxon>
        <taxon>Pezizomycotina</taxon>
        <taxon>Sordariomycetes</taxon>
        <taxon>Sordariomycetidae</taxon>
        <taxon>Sordariales</taxon>
        <taxon>Chaetomiaceae</taxon>
        <taxon>Chaetomium</taxon>
    </lineage>
</organism>
<dbReference type="EMBL" id="JAGIZQ010000008">
    <property type="protein sequence ID" value="KAH6613516.1"/>
    <property type="molecule type" value="Genomic_DNA"/>
</dbReference>
<sequence length="406" mass="42836">MATQTDADFLNDPRFNRTFEYTPSGNTSGPLKIKYADYGYRNEAHPEQERIMLFSGPLMGSRLVLATKDALAIKHKIRIISTDRPGMGGTDAVAPKDRLTVWRDAIPALLHHLHIPHLHIILTHSGGTVYALDLLLHHPTLLLPNPPSPSPSPVPPSPSTPPQPQDTRTLLALGAPWILPTHTSSLPLSLLQSLPASLISHTDKLVRLVGGHVAPALGTSAGVLGRLGGASALWSGVSVGSGGDVGEEGGTDGVGGGGGGGSAAVKEEERVWPGVMKRIYEEGVVGVSDDALLLLQRGAGAEGGWGGWGDYDALVPRLAEGLRAAGRRVRLEVFYAETDTLTGDGGVASKAGKWFDGLWEGGVRDVVDYGSRTVKGADHDGIWWLRWGAVQQVFEAAGGSGERDEA</sequence>
<name>A0ACB7NUG0_9PEZI</name>
<evidence type="ECO:0000313" key="2">
    <source>
        <dbReference type="Proteomes" id="UP000724584"/>
    </source>
</evidence>
<gene>
    <name evidence="1" type="ORF">F5144DRAFT_406663</name>
</gene>
<proteinExistence type="predicted"/>
<comment type="caution">
    <text evidence="1">The sequence shown here is derived from an EMBL/GenBank/DDBJ whole genome shotgun (WGS) entry which is preliminary data.</text>
</comment>
<protein>
    <submittedName>
        <fullName evidence="1">Uncharacterized protein</fullName>
    </submittedName>
</protein>
<reference evidence="1 2" key="1">
    <citation type="journal article" date="2021" name="Nat. Commun.">
        <title>Genetic determinants of endophytism in the Arabidopsis root mycobiome.</title>
        <authorList>
            <person name="Mesny F."/>
            <person name="Miyauchi S."/>
            <person name="Thiergart T."/>
            <person name="Pickel B."/>
            <person name="Atanasova L."/>
            <person name="Karlsson M."/>
            <person name="Huettel B."/>
            <person name="Barry K.W."/>
            <person name="Haridas S."/>
            <person name="Chen C."/>
            <person name="Bauer D."/>
            <person name="Andreopoulos W."/>
            <person name="Pangilinan J."/>
            <person name="LaButti K."/>
            <person name="Riley R."/>
            <person name="Lipzen A."/>
            <person name="Clum A."/>
            <person name="Drula E."/>
            <person name="Henrissat B."/>
            <person name="Kohler A."/>
            <person name="Grigoriev I.V."/>
            <person name="Martin F.M."/>
            <person name="Hacquard S."/>
        </authorList>
    </citation>
    <scope>NUCLEOTIDE SEQUENCE [LARGE SCALE GENOMIC DNA]</scope>
    <source>
        <strain evidence="1 2">MPI-SDFR-AT-0079</strain>
    </source>
</reference>
<keyword evidence="2" id="KW-1185">Reference proteome</keyword>